<sequence length="55" mass="6065">MTTHPFSPHRNRPHGRRPRRGREMTAPAVLVDDLHVAYGTTWALDGVDLSAAGSE</sequence>
<evidence type="ECO:0000256" key="1">
    <source>
        <dbReference type="SAM" id="MobiDB-lite"/>
    </source>
</evidence>
<feature type="compositionally biased region" description="Basic residues" evidence="1">
    <location>
        <begin position="7"/>
        <end position="20"/>
    </location>
</feature>
<dbReference type="Proteomes" id="UP000287519">
    <property type="component" value="Unassembled WGS sequence"/>
</dbReference>
<feature type="region of interest" description="Disordered" evidence="1">
    <location>
        <begin position="1"/>
        <end position="24"/>
    </location>
</feature>
<reference evidence="2 3" key="1">
    <citation type="submission" date="2018-11" db="EMBL/GenBank/DDBJ databases">
        <title>Microbial catabolism of amino acid.</title>
        <authorList>
            <person name="Hibi M."/>
            <person name="Ogawa J."/>
        </authorList>
    </citation>
    <scope>NUCLEOTIDE SEQUENCE [LARGE SCALE GENOMIC DNA]</scope>
    <source>
        <strain evidence="2 3">C31-06</strain>
    </source>
</reference>
<evidence type="ECO:0000313" key="3">
    <source>
        <dbReference type="Proteomes" id="UP000287519"/>
    </source>
</evidence>
<keyword evidence="3" id="KW-1185">Reference proteome</keyword>
<evidence type="ECO:0000313" key="2">
    <source>
        <dbReference type="EMBL" id="GCE36629.1"/>
    </source>
</evidence>
<comment type="caution">
    <text evidence="2">The sequence shown here is derived from an EMBL/GenBank/DDBJ whole genome shotgun (WGS) entry which is preliminary data.</text>
</comment>
<accession>A0A402BZ56</accession>
<name>A0A402BZ56_RHOWR</name>
<organism evidence="2 3">
    <name type="scientific">Rhodococcus wratislaviensis</name>
    <name type="common">Tsukamurella wratislaviensis</name>
    <dbReference type="NCBI Taxonomy" id="44752"/>
    <lineage>
        <taxon>Bacteria</taxon>
        <taxon>Bacillati</taxon>
        <taxon>Actinomycetota</taxon>
        <taxon>Actinomycetes</taxon>
        <taxon>Mycobacteriales</taxon>
        <taxon>Nocardiaceae</taxon>
        <taxon>Rhodococcus</taxon>
    </lineage>
</organism>
<gene>
    <name evidence="2" type="ORF">Rhow_003233</name>
</gene>
<protein>
    <submittedName>
        <fullName evidence="2">Uncharacterized protein</fullName>
    </submittedName>
</protein>
<dbReference type="AlphaFoldDB" id="A0A402BZ56"/>
<proteinExistence type="predicted"/>
<dbReference type="EMBL" id="BHYM01000003">
    <property type="protein sequence ID" value="GCE36629.1"/>
    <property type="molecule type" value="Genomic_DNA"/>
</dbReference>